<accession>A0A4R3NVN0</accession>
<dbReference type="CDD" id="cd20009">
    <property type="entry name" value="PBP1_RafR-like"/>
    <property type="match status" value="1"/>
</dbReference>
<keyword evidence="1" id="KW-0805">Transcription regulation</keyword>
<keyword evidence="7" id="KW-1185">Reference proteome</keyword>
<evidence type="ECO:0000259" key="5">
    <source>
        <dbReference type="PROSITE" id="PS50932"/>
    </source>
</evidence>
<evidence type="ECO:0000256" key="4">
    <source>
        <dbReference type="SAM" id="MobiDB-lite"/>
    </source>
</evidence>
<dbReference type="SUPFAM" id="SSF53822">
    <property type="entry name" value="Periplasmic binding protein-like I"/>
    <property type="match status" value="1"/>
</dbReference>
<dbReference type="EMBL" id="SMAR01000003">
    <property type="protein sequence ID" value="TCT43180.1"/>
    <property type="molecule type" value="Genomic_DNA"/>
</dbReference>
<keyword evidence="3" id="KW-0804">Transcription</keyword>
<dbReference type="GO" id="GO:0003700">
    <property type="term" value="F:DNA-binding transcription factor activity"/>
    <property type="evidence" value="ECO:0007669"/>
    <property type="project" value="TreeGrafter"/>
</dbReference>
<dbReference type="PANTHER" id="PTHR30146">
    <property type="entry name" value="LACI-RELATED TRANSCRIPTIONAL REPRESSOR"/>
    <property type="match status" value="1"/>
</dbReference>
<evidence type="ECO:0000256" key="2">
    <source>
        <dbReference type="ARBA" id="ARBA00023125"/>
    </source>
</evidence>
<evidence type="ECO:0000313" key="6">
    <source>
        <dbReference type="EMBL" id="TCT43180.1"/>
    </source>
</evidence>
<dbReference type="Gene3D" id="1.10.260.40">
    <property type="entry name" value="lambda repressor-like DNA-binding domains"/>
    <property type="match status" value="1"/>
</dbReference>
<dbReference type="Gene3D" id="3.40.50.2300">
    <property type="match status" value="2"/>
</dbReference>
<feature type="region of interest" description="Disordered" evidence="4">
    <location>
        <begin position="327"/>
        <end position="348"/>
    </location>
</feature>
<organism evidence="6 7">
    <name type="scientific">Martelella mediterranea</name>
    <dbReference type="NCBI Taxonomy" id="293089"/>
    <lineage>
        <taxon>Bacteria</taxon>
        <taxon>Pseudomonadati</taxon>
        <taxon>Pseudomonadota</taxon>
        <taxon>Alphaproteobacteria</taxon>
        <taxon>Hyphomicrobiales</taxon>
        <taxon>Aurantimonadaceae</taxon>
        <taxon>Martelella</taxon>
    </lineage>
</organism>
<dbReference type="GO" id="GO:0000976">
    <property type="term" value="F:transcription cis-regulatory region binding"/>
    <property type="evidence" value="ECO:0007669"/>
    <property type="project" value="TreeGrafter"/>
</dbReference>
<reference evidence="6 7" key="1">
    <citation type="submission" date="2019-03" db="EMBL/GenBank/DDBJ databases">
        <title>Freshwater and sediment microbial communities from various areas in North America, analyzing microbe dynamics in response to fracking.</title>
        <authorList>
            <person name="Lamendella R."/>
        </authorList>
    </citation>
    <scope>NUCLEOTIDE SEQUENCE [LARGE SCALE GENOMIC DNA]</scope>
    <source>
        <strain evidence="6 7">175.2</strain>
    </source>
</reference>
<gene>
    <name evidence="6" type="ORF">EDC90_1003191</name>
</gene>
<protein>
    <submittedName>
        <fullName evidence="6">LacI family transcriptional regulator</fullName>
    </submittedName>
</protein>
<dbReference type="Pfam" id="PF00356">
    <property type="entry name" value="LacI"/>
    <property type="match status" value="1"/>
</dbReference>
<proteinExistence type="predicted"/>
<dbReference type="InterPro" id="IPR000843">
    <property type="entry name" value="HTH_LacI"/>
</dbReference>
<dbReference type="SMART" id="SM00354">
    <property type="entry name" value="HTH_LACI"/>
    <property type="match status" value="1"/>
</dbReference>
<keyword evidence="2" id="KW-0238">DNA-binding</keyword>
<dbReference type="InterPro" id="IPR028082">
    <property type="entry name" value="Peripla_BP_I"/>
</dbReference>
<dbReference type="PANTHER" id="PTHR30146:SF109">
    <property type="entry name" value="HTH-TYPE TRANSCRIPTIONAL REGULATOR GALS"/>
    <property type="match status" value="1"/>
</dbReference>
<evidence type="ECO:0000256" key="1">
    <source>
        <dbReference type="ARBA" id="ARBA00023015"/>
    </source>
</evidence>
<dbReference type="PROSITE" id="PS50932">
    <property type="entry name" value="HTH_LACI_2"/>
    <property type="match status" value="1"/>
</dbReference>
<dbReference type="InterPro" id="IPR010982">
    <property type="entry name" value="Lambda_DNA-bd_dom_sf"/>
</dbReference>
<dbReference type="Proteomes" id="UP000295097">
    <property type="component" value="Unassembled WGS sequence"/>
</dbReference>
<dbReference type="AlphaFoldDB" id="A0A4R3NVN0"/>
<feature type="region of interest" description="Disordered" evidence="4">
    <location>
        <begin position="1"/>
        <end position="21"/>
    </location>
</feature>
<dbReference type="InterPro" id="IPR046335">
    <property type="entry name" value="LacI/GalR-like_sensor"/>
</dbReference>
<dbReference type="RefSeq" id="WP_245510916.1">
    <property type="nucleotide sequence ID" value="NZ_SMAR01000003.1"/>
</dbReference>
<evidence type="ECO:0000256" key="3">
    <source>
        <dbReference type="ARBA" id="ARBA00023163"/>
    </source>
</evidence>
<comment type="caution">
    <text evidence="6">The sequence shown here is derived from an EMBL/GenBank/DDBJ whole genome shotgun (WGS) entry which is preliminary data.</text>
</comment>
<sequence>MRQPRPGSGADPRQEEPRGRPTLKTIAYMTGLGVTTVSRALKDAPDIAEQTKERVRLVAKQLGYMPNRAGVRLRTGKTNVIALLLSVDEEIMGMTSQMIFGISDELAGTPYHLVLMPQPPGADPMTAVRYVLDTGSADGIIISRIAPDDARIRFLLDRNFPFAAHGRMETCTDFPFHDFDNEAYGYEAVERLFQQGRKRIAALQPPGHLTYYRYFRNGFEKGLRAFKAEEIPLTSVSTDSSLADIRERLSGMLGAPDKPDGIVACSGGSAVSILAAIRAAGLTLGNEIDLVAKQPADFLNWINPAIITMSEDFRQAGRELARAVLERINDPTSPPHHSISKPDWRKQD</sequence>
<dbReference type="Pfam" id="PF13377">
    <property type="entry name" value="Peripla_BP_3"/>
    <property type="match status" value="1"/>
</dbReference>
<feature type="domain" description="HTH lacI-type" evidence="5">
    <location>
        <begin position="21"/>
        <end position="75"/>
    </location>
</feature>
<name>A0A4R3NVN0_9HYPH</name>
<dbReference type="CDD" id="cd01392">
    <property type="entry name" value="HTH_LacI"/>
    <property type="match status" value="1"/>
</dbReference>
<evidence type="ECO:0000313" key="7">
    <source>
        <dbReference type="Proteomes" id="UP000295097"/>
    </source>
</evidence>
<dbReference type="SUPFAM" id="SSF47413">
    <property type="entry name" value="lambda repressor-like DNA-binding domains"/>
    <property type="match status" value="1"/>
</dbReference>